<protein>
    <recommendedName>
        <fullName evidence="2">FlgD Ig-like domain-containing protein</fullName>
    </recommendedName>
</protein>
<dbReference type="EMBL" id="UINC01082981">
    <property type="protein sequence ID" value="SVC28244.1"/>
    <property type="molecule type" value="Genomic_DNA"/>
</dbReference>
<accession>A0A382KTX8</accession>
<reference evidence="1" key="1">
    <citation type="submission" date="2018-05" db="EMBL/GenBank/DDBJ databases">
        <authorList>
            <person name="Lanie J.A."/>
            <person name="Ng W.-L."/>
            <person name="Kazmierczak K.M."/>
            <person name="Andrzejewski T.M."/>
            <person name="Davidsen T.M."/>
            <person name="Wayne K.J."/>
            <person name="Tettelin H."/>
            <person name="Glass J.I."/>
            <person name="Rusch D."/>
            <person name="Podicherti R."/>
            <person name="Tsui H.-C.T."/>
            <person name="Winkler M.E."/>
        </authorList>
    </citation>
    <scope>NUCLEOTIDE SEQUENCE</scope>
</reference>
<dbReference type="Gene3D" id="2.60.40.4070">
    <property type="match status" value="1"/>
</dbReference>
<organism evidence="1">
    <name type="scientific">marine metagenome</name>
    <dbReference type="NCBI Taxonomy" id="408172"/>
    <lineage>
        <taxon>unclassified sequences</taxon>
        <taxon>metagenomes</taxon>
        <taxon>ecological metagenomes</taxon>
    </lineage>
</organism>
<evidence type="ECO:0008006" key="2">
    <source>
        <dbReference type="Google" id="ProtNLM"/>
    </source>
</evidence>
<sequence>GMGESLECAGKYDLSAASAAACPLYEGQVTTKGTIVDYFDITVFDGPHSFTIADENGYQIDFVVWPESSSYQDGFDIAQSNLNILIQPPYGQYQVEITGELGAYCDDDEKLDIFSEWQITVEYESDINIVTQHNLEGTEHAGLMVTFIIEGEYDDFVEEDEFITEDEFETDLADLLGISAGRISIFDVDRGSVIMDINISEKVNENEPSNNDLLAIIPEITLVGEYNVEVINILQLSGNTAIIKPEPYVIIPTLGEKLDFTYSYPNNSRVIIRLFDLSGRFVTSLVDKYYDKSSTIFRNNDQSSWDGRDHLGQVVTPGTYIMQIETLNPATGETQTDAAPVVVGVKN</sequence>
<proteinExistence type="predicted"/>
<gene>
    <name evidence="1" type="ORF">METZ01_LOCUS281098</name>
</gene>
<name>A0A382KTX8_9ZZZZ</name>
<evidence type="ECO:0000313" key="1">
    <source>
        <dbReference type="EMBL" id="SVC28244.1"/>
    </source>
</evidence>
<feature type="non-terminal residue" evidence="1">
    <location>
        <position position="1"/>
    </location>
</feature>
<dbReference type="AlphaFoldDB" id="A0A382KTX8"/>